<evidence type="ECO:0000256" key="1">
    <source>
        <dbReference type="SAM" id="MobiDB-lite"/>
    </source>
</evidence>
<gene>
    <name evidence="3" type="ORF">L207DRAFT_579997</name>
</gene>
<organism evidence="3 4">
    <name type="scientific">Hyaloscypha variabilis (strain UAMH 11265 / GT02V1 / F)</name>
    <name type="common">Meliniomyces variabilis</name>
    <dbReference type="NCBI Taxonomy" id="1149755"/>
    <lineage>
        <taxon>Eukaryota</taxon>
        <taxon>Fungi</taxon>
        <taxon>Dikarya</taxon>
        <taxon>Ascomycota</taxon>
        <taxon>Pezizomycotina</taxon>
        <taxon>Leotiomycetes</taxon>
        <taxon>Helotiales</taxon>
        <taxon>Hyaloscyphaceae</taxon>
        <taxon>Hyaloscypha</taxon>
        <taxon>Hyaloscypha variabilis</taxon>
    </lineage>
</organism>
<reference evidence="3 4" key="1">
    <citation type="submission" date="2016-04" db="EMBL/GenBank/DDBJ databases">
        <title>A degradative enzymes factory behind the ericoid mycorrhizal symbiosis.</title>
        <authorList>
            <consortium name="DOE Joint Genome Institute"/>
            <person name="Martino E."/>
            <person name="Morin E."/>
            <person name="Grelet G."/>
            <person name="Kuo A."/>
            <person name="Kohler A."/>
            <person name="Daghino S."/>
            <person name="Barry K."/>
            <person name="Choi C."/>
            <person name="Cichocki N."/>
            <person name="Clum A."/>
            <person name="Copeland A."/>
            <person name="Hainaut M."/>
            <person name="Haridas S."/>
            <person name="Labutti K."/>
            <person name="Lindquist E."/>
            <person name="Lipzen A."/>
            <person name="Khouja H.-R."/>
            <person name="Murat C."/>
            <person name="Ohm R."/>
            <person name="Olson A."/>
            <person name="Spatafora J."/>
            <person name="Veneault-Fourrey C."/>
            <person name="Henrissat B."/>
            <person name="Grigoriev I."/>
            <person name="Martin F."/>
            <person name="Perotto S."/>
        </authorList>
    </citation>
    <scope>NUCLEOTIDE SEQUENCE [LARGE SCALE GENOMIC DNA]</scope>
    <source>
        <strain evidence="3 4">F</strain>
    </source>
</reference>
<feature type="region of interest" description="Disordered" evidence="1">
    <location>
        <begin position="133"/>
        <end position="192"/>
    </location>
</feature>
<feature type="signal peptide" evidence="2">
    <location>
        <begin position="1"/>
        <end position="20"/>
    </location>
</feature>
<evidence type="ECO:0000256" key="2">
    <source>
        <dbReference type="SAM" id="SignalP"/>
    </source>
</evidence>
<dbReference type="OrthoDB" id="10425508at2759"/>
<evidence type="ECO:0000313" key="4">
    <source>
        <dbReference type="Proteomes" id="UP000235786"/>
    </source>
</evidence>
<protein>
    <recommendedName>
        <fullName evidence="5">Extracellular membrane protein CFEM domain-containing protein</fullName>
    </recommendedName>
</protein>
<evidence type="ECO:0000313" key="3">
    <source>
        <dbReference type="EMBL" id="PMD43129.1"/>
    </source>
</evidence>
<proteinExistence type="predicted"/>
<accession>A0A2J6RX93</accession>
<dbReference type="Proteomes" id="UP000235786">
    <property type="component" value="Unassembled WGS sequence"/>
</dbReference>
<keyword evidence="4" id="KW-1185">Reference proteome</keyword>
<feature type="compositionally biased region" description="Low complexity" evidence="1">
    <location>
        <begin position="173"/>
        <end position="192"/>
    </location>
</feature>
<feature type="chain" id="PRO_5014415440" description="Extracellular membrane protein CFEM domain-containing protein" evidence="2">
    <location>
        <begin position="21"/>
        <end position="226"/>
    </location>
</feature>
<evidence type="ECO:0008006" key="5">
    <source>
        <dbReference type="Google" id="ProtNLM"/>
    </source>
</evidence>
<name>A0A2J6RX93_HYAVF</name>
<keyword evidence="2" id="KW-0732">Signal</keyword>
<dbReference type="EMBL" id="KZ613942">
    <property type="protein sequence ID" value="PMD43129.1"/>
    <property type="molecule type" value="Genomic_DNA"/>
</dbReference>
<dbReference type="AlphaFoldDB" id="A0A2J6RX93"/>
<feature type="compositionally biased region" description="Low complexity" evidence="1">
    <location>
        <begin position="156"/>
        <end position="165"/>
    </location>
</feature>
<sequence length="226" mass="22539">MRFLAIPVVFLSVLPKLSTAQAQASASASATLNPLTVPPCETVLSIVESCEYKLPSANTITASMSSCFCHDASGNYAPAIYNNAVAGCSSDFPDESTDFAFWLPGLCTGAAVATGTAASSTAGVSTTAVVVPTSPPTVPITTSSSTPPPNPGGFRSTSKSSKTSTNRTISALSTSGSSSSSSTGVGAVGQVSSTSSKADGIKQAHNPGDSSVLSIFLSILGAIFVL</sequence>